<proteinExistence type="inferred from homology"/>
<organism evidence="3 4">
    <name type="scientific">Moorella mulderi DSM 14980</name>
    <dbReference type="NCBI Taxonomy" id="1122241"/>
    <lineage>
        <taxon>Bacteria</taxon>
        <taxon>Bacillati</taxon>
        <taxon>Bacillota</taxon>
        <taxon>Clostridia</taxon>
        <taxon>Neomoorellales</taxon>
        <taxon>Neomoorellaceae</taxon>
        <taxon>Neomoorella</taxon>
    </lineage>
</organism>
<dbReference type="CDD" id="cd03421">
    <property type="entry name" value="SirA_like_N"/>
    <property type="match status" value="1"/>
</dbReference>
<dbReference type="AlphaFoldDB" id="A0A151AT96"/>
<evidence type="ECO:0000256" key="1">
    <source>
        <dbReference type="ARBA" id="ARBA00008984"/>
    </source>
</evidence>
<keyword evidence="4" id="KW-1185">Reference proteome</keyword>
<evidence type="ECO:0000313" key="3">
    <source>
        <dbReference type="EMBL" id="KYH30846.1"/>
    </source>
</evidence>
<dbReference type="InterPro" id="IPR036868">
    <property type="entry name" value="TusA-like_sf"/>
</dbReference>
<dbReference type="PATRIC" id="fig|1122241.3.peg.2994"/>
<dbReference type="EMBL" id="LTBC01000019">
    <property type="protein sequence ID" value="KYH30846.1"/>
    <property type="molecule type" value="Genomic_DNA"/>
</dbReference>
<evidence type="ECO:0000313" key="4">
    <source>
        <dbReference type="Proteomes" id="UP000075670"/>
    </source>
</evidence>
<dbReference type="RefSeq" id="WP_062285763.1">
    <property type="nucleotide sequence ID" value="NZ_LTBC01000019.1"/>
</dbReference>
<name>A0A151AT96_9FIRM</name>
<dbReference type="OrthoDB" id="9797352at2"/>
<dbReference type="PANTHER" id="PTHR33279">
    <property type="entry name" value="SULFUR CARRIER PROTEIN YEDF-RELATED"/>
    <property type="match status" value="1"/>
</dbReference>
<dbReference type="InterPro" id="IPR001455">
    <property type="entry name" value="TusA-like"/>
</dbReference>
<dbReference type="Gene3D" id="3.30.110.40">
    <property type="entry name" value="TusA-like domain"/>
    <property type="match status" value="1"/>
</dbReference>
<protein>
    <recommendedName>
        <fullName evidence="2">UPF0033 domain-containing protein</fullName>
    </recommendedName>
</protein>
<feature type="domain" description="UPF0033" evidence="2">
    <location>
        <begin position="3"/>
        <end position="67"/>
    </location>
</feature>
<reference evidence="3 4" key="1">
    <citation type="submission" date="2016-02" db="EMBL/GenBank/DDBJ databases">
        <title>Genome sequence of Moorella mulderi DSM 14980.</title>
        <authorList>
            <person name="Poehlein A."/>
            <person name="Daniel R."/>
        </authorList>
    </citation>
    <scope>NUCLEOTIDE SEQUENCE [LARGE SCALE GENOMIC DNA]</scope>
    <source>
        <strain evidence="3 4">DSM 14980</strain>
    </source>
</reference>
<accession>A0A151AT96</accession>
<gene>
    <name evidence="3" type="ORF">MOMUL_28170</name>
</gene>
<dbReference type="Proteomes" id="UP000075670">
    <property type="component" value="Unassembled WGS sequence"/>
</dbReference>
<comment type="similarity">
    <text evidence="1">Belongs to the sulfur carrier protein TusA family.</text>
</comment>
<dbReference type="SUPFAM" id="SSF64307">
    <property type="entry name" value="SirA-like"/>
    <property type="match status" value="1"/>
</dbReference>
<evidence type="ECO:0000259" key="2">
    <source>
        <dbReference type="Pfam" id="PF01206"/>
    </source>
</evidence>
<dbReference type="PANTHER" id="PTHR33279:SF6">
    <property type="entry name" value="SULFUR CARRIER PROTEIN YEDF-RELATED"/>
    <property type="match status" value="1"/>
</dbReference>
<dbReference type="Pfam" id="PF01206">
    <property type="entry name" value="TusA"/>
    <property type="match status" value="1"/>
</dbReference>
<sequence>MVEVDVRGLSCPIPVVKTKKAMEQNPGQTLAVLTDNETSRENVSRLAENRGYQVQVEKVAGGYRLLLTPNKS</sequence>
<comment type="caution">
    <text evidence="3">The sequence shown here is derived from an EMBL/GenBank/DDBJ whole genome shotgun (WGS) entry which is preliminary data.</text>
</comment>